<feature type="region of interest" description="Disordered" evidence="1">
    <location>
        <begin position="367"/>
        <end position="409"/>
    </location>
</feature>
<keyword evidence="3" id="KW-1185">Reference proteome</keyword>
<feature type="compositionally biased region" description="Basic and acidic residues" evidence="1">
    <location>
        <begin position="129"/>
        <end position="140"/>
    </location>
</feature>
<evidence type="ECO:0000313" key="2">
    <source>
        <dbReference type="EMBL" id="CAK7262646.1"/>
    </source>
</evidence>
<accession>A0ABP0D4V1</accession>
<protein>
    <recommendedName>
        <fullName evidence="4">RNA-binding protein</fullName>
    </recommendedName>
</protein>
<feature type="compositionally biased region" description="Basic and acidic residues" evidence="1">
    <location>
        <begin position="545"/>
        <end position="555"/>
    </location>
</feature>
<dbReference type="Proteomes" id="UP001642502">
    <property type="component" value="Unassembled WGS sequence"/>
</dbReference>
<feature type="region of interest" description="Disordered" evidence="1">
    <location>
        <begin position="122"/>
        <end position="146"/>
    </location>
</feature>
<feature type="compositionally biased region" description="Polar residues" evidence="1">
    <location>
        <begin position="376"/>
        <end position="392"/>
    </location>
</feature>
<name>A0ABP0D4V1_9PEZI</name>
<evidence type="ECO:0008006" key="4">
    <source>
        <dbReference type="Google" id="ProtNLM"/>
    </source>
</evidence>
<proteinExistence type="predicted"/>
<dbReference type="EMBL" id="CAWUON010000001">
    <property type="protein sequence ID" value="CAK7262646.1"/>
    <property type="molecule type" value="Genomic_DNA"/>
</dbReference>
<feature type="region of interest" description="Disordered" evidence="1">
    <location>
        <begin position="1"/>
        <end position="38"/>
    </location>
</feature>
<sequence>MSQLREQQLQQQLQQQQQSPRSITGMAADLGSVTGTPNRMIVFSPSAKSVKSASKIMQTPERDDLGKGLLVFSPTHSSGGGFRTTGLSVDKDPFLSPSSLAKINNNQQLSATASSFRPFYDSLSSDGSEDNHPRAGEEKGATQFSEPNQISPILSVDLLLSRCVEFSCMLQNVSATDIETFLTRLASLGSTCHGTKAVFSRNNKVFVRYNNIRDACVSHRNVHLCGPSWTAKFISPPEFVQIAASGDIFASAHEGQLDMLAVLLHNAPMDLSQVEPQVFKLLKAEGDLFAFQKDRRSEEGALKAIIEYADITVAMNVASKLNGLMIDGLHIRLSIYQPDLHTGRAAPLNDGIATPMPTPSRYIPPGGNVLGYQGQPDIQHQKSTTQHGSNSLAPARLQPTPPNSGVGAPPQQVALVPMVFRNPYAPGAPIILDPYAPPGTIGSLGAMGAMGGTPMQSIVSQSAGFDIGQRSGVLGRYGNRRGQMRMDRTSQFGPNGHHNQVDVQRIRDGVDVRTTLYYTVGGCNPELAGREEDFPGPDNPSKMKRSCENAEHVGQ</sequence>
<feature type="region of interest" description="Disordered" evidence="1">
    <location>
        <begin position="527"/>
        <end position="555"/>
    </location>
</feature>
<gene>
    <name evidence="2" type="ORF">SEPCBS119000_000069</name>
</gene>
<evidence type="ECO:0000313" key="3">
    <source>
        <dbReference type="Proteomes" id="UP001642502"/>
    </source>
</evidence>
<evidence type="ECO:0000256" key="1">
    <source>
        <dbReference type="SAM" id="MobiDB-lite"/>
    </source>
</evidence>
<comment type="caution">
    <text evidence="2">The sequence shown here is derived from an EMBL/GenBank/DDBJ whole genome shotgun (WGS) entry which is preliminary data.</text>
</comment>
<feature type="compositionally biased region" description="Low complexity" evidence="1">
    <location>
        <begin position="7"/>
        <end position="18"/>
    </location>
</feature>
<reference evidence="2 3" key="1">
    <citation type="submission" date="2024-01" db="EMBL/GenBank/DDBJ databases">
        <authorList>
            <person name="Allen C."/>
            <person name="Tagirdzhanova G."/>
        </authorList>
    </citation>
    <scope>NUCLEOTIDE SEQUENCE [LARGE SCALE GENOMIC DNA]</scope>
    <source>
        <strain evidence="2 3">CBS 119000</strain>
    </source>
</reference>
<organism evidence="2 3">
    <name type="scientific">Sporothrix epigloea</name>
    <dbReference type="NCBI Taxonomy" id="1892477"/>
    <lineage>
        <taxon>Eukaryota</taxon>
        <taxon>Fungi</taxon>
        <taxon>Dikarya</taxon>
        <taxon>Ascomycota</taxon>
        <taxon>Pezizomycotina</taxon>
        <taxon>Sordariomycetes</taxon>
        <taxon>Sordariomycetidae</taxon>
        <taxon>Ophiostomatales</taxon>
        <taxon>Ophiostomataceae</taxon>
        <taxon>Sporothrix</taxon>
    </lineage>
</organism>